<dbReference type="AlphaFoldDB" id="A0AAV7QGI9"/>
<reference evidence="2" key="1">
    <citation type="journal article" date="2022" name="bioRxiv">
        <title>Sequencing and chromosome-scale assembly of the giantPleurodeles waltlgenome.</title>
        <authorList>
            <person name="Brown T."/>
            <person name="Elewa A."/>
            <person name="Iarovenko S."/>
            <person name="Subramanian E."/>
            <person name="Araus A.J."/>
            <person name="Petzold A."/>
            <person name="Susuki M."/>
            <person name="Suzuki K.-i.T."/>
            <person name="Hayashi T."/>
            <person name="Toyoda A."/>
            <person name="Oliveira C."/>
            <person name="Osipova E."/>
            <person name="Leigh N.D."/>
            <person name="Simon A."/>
            <person name="Yun M.H."/>
        </authorList>
    </citation>
    <scope>NUCLEOTIDE SEQUENCE</scope>
    <source>
        <strain evidence="2">20211129_DDA</strain>
        <tissue evidence="2">Liver</tissue>
    </source>
</reference>
<gene>
    <name evidence="2" type="ORF">NDU88_005635</name>
</gene>
<feature type="region of interest" description="Disordered" evidence="1">
    <location>
        <begin position="1"/>
        <end position="148"/>
    </location>
</feature>
<comment type="caution">
    <text evidence="2">The sequence shown here is derived from an EMBL/GenBank/DDBJ whole genome shotgun (WGS) entry which is preliminary data.</text>
</comment>
<evidence type="ECO:0000256" key="1">
    <source>
        <dbReference type="SAM" id="MobiDB-lite"/>
    </source>
</evidence>
<evidence type="ECO:0000313" key="3">
    <source>
        <dbReference type="Proteomes" id="UP001066276"/>
    </source>
</evidence>
<name>A0AAV7QGI9_PLEWA</name>
<dbReference type="EMBL" id="JANPWB010000010">
    <property type="protein sequence ID" value="KAJ1139260.1"/>
    <property type="molecule type" value="Genomic_DNA"/>
</dbReference>
<accession>A0AAV7QGI9</accession>
<proteinExistence type="predicted"/>
<evidence type="ECO:0000313" key="2">
    <source>
        <dbReference type="EMBL" id="KAJ1139260.1"/>
    </source>
</evidence>
<dbReference type="Proteomes" id="UP001066276">
    <property type="component" value="Chromosome 6"/>
</dbReference>
<organism evidence="2 3">
    <name type="scientific">Pleurodeles waltl</name>
    <name type="common">Iberian ribbed newt</name>
    <dbReference type="NCBI Taxonomy" id="8319"/>
    <lineage>
        <taxon>Eukaryota</taxon>
        <taxon>Metazoa</taxon>
        <taxon>Chordata</taxon>
        <taxon>Craniata</taxon>
        <taxon>Vertebrata</taxon>
        <taxon>Euteleostomi</taxon>
        <taxon>Amphibia</taxon>
        <taxon>Batrachia</taxon>
        <taxon>Caudata</taxon>
        <taxon>Salamandroidea</taxon>
        <taxon>Salamandridae</taxon>
        <taxon>Pleurodelinae</taxon>
        <taxon>Pleurodeles</taxon>
    </lineage>
</organism>
<feature type="compositionally biased region" description="Polar residues" evidence="1">
    <location>
        <begin position="1"/>
        <end position="11"/>
    </location>
</feature>
<feature type="compositionally biased region" description="Polar residues" evidence="1">
    <location>
        <begin position="78"/>
        <end position="98"/>
    </location>
</feature>
<keyword evidence="3" id="KW-1185">Reference proteome</keyword>
<feature type="compositionally biased region" description="Polar residues" evidence="1">
    <location>
        <begin position="49"/>
        <end position="66"/>
    </location>
</feature>
<sequence length="166" mass="17460">MTWRHQQQEATVQRVLAPKGHPASPKGPQSVIQTRQEYAAGAQKRRTSHSCQASPSPLLNPLSGQTPGPEMGHPSARPESSGQGTSGSAALGSTQQLATAHRSRQPSKRAPPPGSPSGFLQVPQSDPTGDGYQSGGAQLPARTAESLRVHQPVQWLPQATSHFSSP</sequence>
<protein>
    <submittedName>
        <fullName evidence="2">Uncharacterized protein</fullName>
    </submittedName>
</protein>